<dbReference type="Pfam" id="PF07872">
    <property type="entry name" value="DUF1659"/>
    <property type="match status" value="1"/>
</dbReference>
<organism evidence="2 3">
    <name type="scientific">Desulfitobacterium chlororespirans DSM 11544</name>
    <dbReference type="NCBI Taxonomy" id="1121395"/>
    <lineage>
        <taxon>Bacteria</taxon>
        <taxon>Bacillati</taxon>
        <taxon>Bacillota</taxon>
        <taxon>Clostridia</taxon>
        <taxon>Eubacteriales</taxon>
        <taxon>Desulfitobacteriaceae</taxon>
        <taxon>Desulfitobacterium</taxon>
    </lineage>
</organism>
<proteinExistence type="predicted"/>
<evidence type="ECO:0000313" key="3">
    <source>
        <dbReference type="Proteomes" id="UP000184010"/>
    </source>
</evidence>
<gene>
    <name evidence="2" type="ORF">SAMN02745215_02766</name>
</gene>
<protein>
    <recommendedName>
        <fullName evidence="1">DUF1659 domain-containing protein</fullName>
    </recommendedName>
</protein>
<reference evidence="3" key="1">
    <citation type="submission" date="2016-12" db="EMBL/GenBank/DDBJ databases">
        <authorList>
            <person name="Varghese N."/>
            <person name="Submissions S."/>
        </authorList>
    </citation>
    <scope>NUCLEOTIDE SEQUENCE [LARGE SCALE GENOMIC DNA]</scope>
    <source>
        <strain evidence="3">DSM 11544</strain>
    </source>
</reference>
<sequence>MAIEGIPYSAALVVVYQTGFSPLGAPITRQKTFNSIRFDAPEEAVYDAAHALFGLTKHPVLDVFFRKTWELAEEE</sequence>
<dbReference type="AlphaFoldDB" id="A0A1M7TYW8"/>
<feature type="domain" description="DUF1659" evidence="1">
    <location>
        <begin position="3"/>
        <end position="72"/>
    </location>
</feature>
<evidence type="ECO:0000259" key="1">
    <source>
        <dbReference type="Pfam" id="PF07872"/>
    </source>
</evidence>
<dbReference type="STRING" id="1121395.SAMN02745215_02766"/>
<evidence type="ECO:0000313" key="2">
    <source>
        <dbReference type="EMBL" id="SHN75904.1"/>
    </source>
</evidence>
<dbReference type="RefSeq" id="WP_072773130.1">
    <property type="nucleotide sequence ID" value="NZ_FRDN01000008.1"/>
</dbReference>
<accession>A0A1M7TYW8</accession>
<keyword evidence="3" id="KW-1185">Reference proteome</keyword>
<dbReference type="InterPro" id="IPR012454">
    <property type="entry name" value="DUF1659"/>
</dbReference>
<name>A0A1M7TYW8_9FIRM</name>
<dbReference type="Proteomes" id="UP000184010">
    <property type="component" value="Unassembled WGS sequence"/>
</dbReference>
<dbReference type="EMBL" id="FRDN01000008">
    <property type="protein sequence ID" value="SHN75904.1"/>
    <property type="molecule type" value="Genomic_DNA"/>
</dbReference>